<gene>
    <name evidence="3" type="ORF">B4N89_42890</name>
</gene>
<feature type="region of interest" description="Disordered" evidence="1">
    <location>
        <begin position="34"/>
        <end position="84"/>
    </location>
</feature>
<dbReference type="EMBL" id="MWQN01000004">
    <property type="protein sequence ID" value="OPC77283.1"/>
    <property type="molecule type" value="Genomic_DNA"/>
</dbReference>
<dbReference type="PROSITE" id="PS51257">
    <property type="entry name" value="PROKAR_LIPOPROTEIN"/>
    <property type="match status" value="1"/>
</dbReference>
<comment type="caution">
    <text evidence="3">The sequence shown here is derived from an EMBL/GenBank/DDBJ whole genome shotgun (WGS) entry which is preliminary data.</text>
</comment>
<sequence length="218" mass="21965">MITAWRGRRAWSYGLLVSAVVMGVGGCGDKSGSTANAGGGGSTSLPTARAGGGTPPAPTSRSMPTAPTAPAPPAGCPESGVRVTGEEPDAAMGLRAMTLTMVNCGDTPRGVTGYPGLWVLDADRAEIGVDIDPGAASITTMESLQAEPQPVTLRPGERAVSVVVWRNTVTQAVGSGQNALYLDVEPLPGQARQQIAVPGGIDLGNTGRLGVGPWHTPG</sequence>
<accession>A0A1T3NKB2</accession>
<proteinExistence type="predicted"/>
<dbReference type="AlphaFoldDB" id="A0A1T3NKB2"/>
<evidence type="ECO:0000313" key="3">
    <source>
        <dbReference type="EMBL" id="OPC77283.1"/>
    </source>
</evidence>
<protein>
    <recommendedName>
        <fullName evidence="2">DUF4232 domain-containing protein</fullName>
    </recommendedName>
</protein>
<organism evidence="3 4">
    <name type="scientific">Embleya scabrispora</name>
    <dbReference type="NCBI Taxonomy" id="159449"/>
    <lineage>
        <taxon>Bacteria</taxon>
        <taxon>Bacillati</taxon>
        <taxon>Actinomycetota</taxon>
        <taxon>Actinomycetes</taxon>
        <taxon>Kitasatosporales</taxon>
        <taxon>Streptomycetaceae</taxon>
        <taxon>Embleya</taxon>
    </lineage>
</organism>
<evidence type="ECO:0000313" key="4">
    <source>
        <dbReference type="Proteomes" id="UP000190037"/>
    </source>
</evidence>
<reference evidence="3 4" key="1">
    <citation type="submission" date="2017-03" db="EMBL/GenBank/DDBJ databases">
        <title>Draft genome sequence of Streptomyces scabrisporus NF3, endophyte isolated from Amphipterygium adstringens.</title>
        <authorList>
            <person name="Vazquez M."/>
            <person name="Ceapa C.D."/>
            <person name="Rodriguez Luna D."/>
            <person name="Sanchez Esquivel S."/>
        </authorList>
    </citation>
    <scope>NUCLEOTIDE SEQUENCE [LARGE SCALE GENOMIC DNA]</scope>
    <source>
        <strain evidence="3 4">NF3</strain>
    </source>
</reference>
<dbReference type="STRING" id="159449.B4N89_42890"/>
<dbReference type="Proteomes" id="UP000190037">
    <property type="component" value="Unassembled WGS sequence"/>
</dbReference>
<feature type="domain" description="DUF4232" evidence="2">
    <location>
        <begin position="76"/>
        <end position="215"/>
    </location>
</feature>
<name>A0A1T3NKB2_9ACTN</name>
<keyword evidence="4" id="KW-1185">Reference proteome</keyword>
<dbReference type="Pfam" id="PF14016">
    <property type="entry name" value="DUF4232"/>
    <property type="match status" value="1"/>
</dbReference>
<evidence type="ECO:0000259" key="2">
    <source>
        <dbReference type="Pfam" id="PF14016"/>
    </source>
</evidence>
<evidence type="ECO:0000256" key="1">
    <source>
        <dbReference type="SAM" id="MobiDB-lite"/>
    </source>
</evidence>
<dbReference type="InterPro" id="IPR025326">
    <property type="entry name" value="DUF4232"/>
</dbReference>